<keyword evidence="1" id="KW-1133">Transmembrane helix</keyword>
<dbReference type="Pfam" id="PF13896">
    <property type="entry name" value="Glyco_transf_49"/>
    <property type="match status" value="1"/>
</dbReference>
<keyword evidence="1" id="KW-0812">Transmembrane</keyword>
<protein>
    <submittedName>
        <fullName evidence="2">Uncharacterized protein</fullName>
    </submittedName>
</protein>
<feature type="transmembrane region" description="Helical" evidence="1">
    <location>
        <begin position="12"/>
        <end position="32"/>
    </location>
</feature>
<dbReference type="InParanoid" id="A0A482WKF3"/>
<keyword evidence="1" id="KW-0472">Membrane</keyword>
<reference evidence="2 3" key="1">
    <citation type="journal article" date="2017" name="Gigascience">
        <title>Genome sequence of the small brown planthopper, Laodelphax striatellus.</title>
        <authorList>
            <person name="Zhu J."/>
            <person name="Jiang F."/>
            <person name="Wang X."/>
            <person name="Yang P."/>
            <person name="Bao Y."/>
            <person name="Zhao W."/>
            <person name="Wang W."/>
            <person name="Lu H."/>
            <person name="Wang Q."/>
            <person name="Cui N."/>
            <person name="Li J."/>
            <person name="Chen X."/>
            <person name="Luo L."/>
            <person name="Yu J."/>
            <person name="Kang L."/>
            <person name="Cui F."/>
        </authorList>
    </citation>
    <scope>NUCLEOTIDE SEQUENCE [LARGE SCALE GENOMIC DNA]</scope>
    <source>
        <strain evidence="2">Lst14</strain>
    </source>
</reference>
<dbReference type="PANTHER" id="PTHR47412:SF1">
    <property type="entry name" value="FI01434P-RELATED"/>
    <property type="match status" value="1"/>
</dbReference>
<sequence>MKLFILVLRCLQSRLCALFILMSFLFILGKLFHERRALAYKSMFKNGENFMFFHRPYHRFTNSSAFIPGMRLKDIEPSQRNFCNFKFGDTNSFKIDESDISLTPEHSENGIYRVVYNVIYGDSYHNTSEESRNNVTYCTHITPEFFYYMAEIVDRWEGPISISVFVPSTDASMTLCLIERLCFCLPGMSRVAVHFIFPVEYPPDHWKCEPSLIVPQKCSVPEVVAKEKLETFRNREGLVYPVNVARNVARVSARTTFVLVSDVELFPSRQLVSRFLAMLQRLKEKSGKDFRTLLKYFVYVLPVFEVESDAYVPETKSELLNLHSQNRAVYFHRWVCLHCQRFPGLQRWLHRKLPQLDRIVQPFLVVKREFPYHRWEPVYIGTHQEPLYSELLSWEGQQDLMTQMEKGQGYCARMSHVLDSVELLLSAQQDNLLEYENRHITSPLKRQFDDPTAKNLPSIMQLKLDEKRSYYRNIV</sequence>
<dbReference type="EMBL" id="QKKF02033054">
    <property type="protein sequence ID" value="RZF33994.1"/>
    <property type="molecule type" value="Genomic_DNA"/>
</dbReference>
<evidence type="ECO:0000313" key="2">
    <source>
        <dbReference type="EMBL" id="RZF33994.1"/>
    </source>
</evidence>
<name>A0A482WKF3_LAOST</name>
<proteinExistence type="predicted"/>
<organism evidence="2 3">
    <name type="scientific">Laodelphax striatellus</name>
    <name type="common">Small brown planthopper</name>
    <name type="synonym">Delphax striatella</name>
    <dbReference type="NCBI Taxonomy" id="195883"/>
    <lineage>
        <taxon>Eukaryota</taxon>
        <taxon>Metazoa</taxon>
        <taxon>Ecdysozoa</taxon>
        <taxon>Arthropoda</taxon>
        <taxon>Hexapoda</taxon>
        <taxon>Insecta</taxon>
        <taxon>Pterygota</taxon>
        <taxon>Neoptera</taxon>
        <taxon>Paraneoptera</taxon>
        <taxon>Hemiptera</taxon>
        <taxon>Auchenorrhyncha</taxon>
        <taxon>Fulgoroidea</taxon>
        <taxon>Delphacidae</taxon>
        <taxon>Criomorphinae</taxon>
        <taxon>Laodelphax</taxon>
    </lineage>
</organism>
<accession>A0A482WKF3</accession>
<keyword evidence="3" id="KW-1185">Reference proteome</keyword>
<comment type="caution">
    <text evidence="2">The sequence shown here is derived from an EMBL/GenBank/DDBJ whole genome shotgun (WGS) entry which is preliminary data.</text>
</comment>
<evidence type="ECO:0000313" key="3">
    <source>
        <dbReference type="Proteomes" id="UP000291343"/>
    </source>
</evidence>
<dbReference type="OrthoDB" id="9974378at2759"/>
<dbReference type="STRING" id="195883.A0A482WKF3"/>
<dbReference type="AlphaFoldDB" id="A0A482WKF3"/>
<dbReference type="Proteomes" id="UP000291343">
    <property type="component" value="Unassembled WGS sequence"/>
</dbReference>
<gene>
    <name evidence="2" type="ORF">LSTR_LSTR006910</name>
</gene>
<evidence type="ECO:0000256" key="1">
    <source>
        <dbReference type="SAM" id="Phobius"/>
    </source>
</evidence>
<dbReference type="PANTHER" id="PTHR47412">
    <property type="entry name" value="FI01434P-RELATED"/>
    <property type="match status" value="1"/>
</dbReference>